<feature type="region of interest" description="Disordered" evidence="1">
    <location>
        <begin position="24"/>
        <end position="48"/>
    </location>
</feature>
<dbReference type="EMBL" id="JAVDYI010000001">
    <property type="protein sequence ID" value="MDR7358444.1"/>
    <property type="molecule type" value="Genomic_DNA"/>
</dbReference>
<evidence type="ECO:0000313" key="3">
    <source>
        <dbReference type="Proteomes" id="UP001183817"/>
    </source>
</evidence>
<dbReference type="Proteomes" id="UP001183817">
    <property type="component" value="Unassembled WGS sequence"/>
</dbReference>
<comment type="caution">
    <text evidence="2">The sequence shown here is derived from an EMBL/GenBank/DDBJ whole genome shotgun (WGS) entry which is preliminary data.</text>
</comment>
<evidence type="ECO:0000256" key="1">
    <source>
        <dbReference type="SAM" id="MobiDB-lite"/>
    </source>
</evidence>
<protein>
    <submittedName>
        <fullName evidence="2">Uncharacterized protein</fullName>
    </submittedName>
</protein>
<name>A0ABU2BM77_9MICC</name>
<accession>A0ABU2BM77</accession>
<keyword evidence="3" id="KW-1185">Reference proteome</keyword>
<sequence>MSTQISSISTQVARSAELIFTGPEALRARSSRPTEQATFRSSNTVEGR</sequence>
<gene>
    <name evidence="2" type="ORF">J2S64_002135</name>
</gene>
<evidence type="ECO:0000313" key="2">
    <source>
        <dbReference type="EMBL" id="MDR7358444.1"/>
    </source>
</evidence>
<proteinExistence type="predicted"/>
<organism evidence="2 3">
    <name type="scientific">Paeniglutamicibacter sulfureus</name>
    <dbReference type="NCBI Taxonomy" id="43666"/>
    <lineage>
        <taxon>Bacteria</taxon>
        <taxon>Bacillati</taxon>
        <taxon>Actinomycetota</taxon>
        <taxon>Actinomycetes</taxon>
        <taxon>Micrococcales</taxon>
        <taxon>Micrococcaceae</taxon>
        <taxon>Paeniglutamicibacter</taxon>
    </lineage>
</organism>
<feature type="compositionally biased region" description="Polar residues" evidence="1">
    <location>
        <begin position="31"/>
        <end position="48"/>
    </location>
</feature>
<reference evidence="2 3" key="1">
    <citation type="submission" date="2023-07" db="EMBL/GenBank/DDBJ databases">
        <title>Sequencing the genomes of 1000 actinobacteria strains.</title>
        <authorList>
            <person name="Klenk H.-P."/>
        </authorList>
    </citation>
    <scope>NUCLEOTIDE SEQUENCE [LARGE SCALE GENOMIC DNA]</scope>
    <source>
        <strain evidence="2 3">DSM 20167</strain>
    </source>
</reference>
<dbReference type="RefSeq" id="WP_302263610.1">
    <property type="nucleotide sequence ID" value="NZ_BAAAWO010000001.1"/>
</dbReference>